<name>A0A8X6IBY2_9ARAC</name>
<dbReference type="AlphaFoldDB" id="A0A8X6IBY2"/>
<organism evidence="1 2">
    <name type="scientific">Trichonephila inaurata madagascariensis</name>
    <dbReference type="NCBI Taxonomy" id="2747483"/>
    <lineage>
        <taxon>Eukaryota</taxon>
        <taxon>Metazoa</taxon>
        <taxon>Ecdysozoa</taxon>
        <taxon>Arthropoda</taxon>
        <taxon>Chelicerata</taxon>
        <taxon>Arachnida</taxon>
        <taxon>Araneae</taxon>
        <taxon>Araneomorphae</taxon>
        <taxon>Entelegynae</taxon>
        <taxon>Araneoidea</taxon>
        <taxon>Nephilidae</taxon>
        <taxon>Trichonephila</taxon>
        <taxon>Trichonephila inaurata</taxon>
    </lineage>
</organism>
<comment type="caution">
    <text evidence="1">The sequence shown here is derived from an EMBL/GenBank/DDBJ whole genome shotgun (WGS) entry which is preliminary data.</text>
</comment>
<protein>
    <submittedName>
        <fullName evidence="1">Uncharacterized protein</fullName>
    </submittedName>
</protein>
<keyword evidence="2" id="KW-1185">Reference proteome</keyword>
<gene>
    <name evidence="1" type="ORF">TNIN_473181</name>
</gene>
<evidence type="ECO:0000313" key="2">
    <source>
        <dbReference type="Proteomes" id="UP000886998"/>
    </source>
</evidence>
<dbReference type="Proteomes" id="UP000886998">
    <property type="component" value="Unassembled WGS sequence"/>
</dbReference>
<dbReference type="EMBL" id="BMAV01025133">
    <property type="protein sequence ID" value="GFS38756.1"/>
    <property type="molecule type" value="Genomic_DNA"/>
</dbReference>
<accession>A0A8X6IBY2</accession>
<reference evidence="1" key="1">
    <citation type="submission" date="2020-08" db="EMBL/GenBank/DDBJ databases">
        <title>Multicomponent nature underlies the extraordinary mechanical properties of spider dragline silk.</title>
        <authorList>
            <person name="Kono N."/>
            <person name="Nakamura H."/>
            <person name="Mori M."/>
            <person name="Yoshida Y."/>
            <person name="Ohtoshi R."/>
            <person name="Malay A.D."/>
            <person name="Moran D.A.P."/>
            <person name="Tomita M."/>
            <person name="Numata K."/>
            <person name="Arakawa K."/>
        </authorList>
    </citation>
    <scope>NUCLEOTIDE SEQUENCE</scope>
</reference>
<sequence>MSVEESLDSPKVHGMVKAMSRGMTQSSGSRLLEECSCHDGDRWALGAVKMVINEDDVGNWSLYVVQGFDEGAILLDVAVKRNSSLLAVLDLTIEGELGEIGRKWV</sequence>
<evidence type="ECO:0000313" key="1">
    <source>
        <dbReference type="EMBL" id="GFS38756.1"/>
    </source>
</evidence>
<proteinExistence type="predicted"/>